<comment type="caution">
    <text evidence="1">The sequence shown here is derived from an EMBL/GenBank/DDBJ whole genome shotgun (WGS) entry which is preliminary data.</text>
</comment>
<name>A0A9D1NE53_9FIRM</name>
<organism evidence="1 2">
    <name type="scientific">Candidatus Stercoripulliclostridium merdipullorum</name>
    <dbReference type="NCBI Taxonomy" id="2840952"/>
    <lineage>
        <taxon>Bacteria</taxon>
        <taxon>Bacillati</taxon>
        <taxon>Bacillota</taxon>
        <taxon>Clostridia</taxon>
        <taxon>Eubacteriales</taxon>
        <taxon>Candidatus Stercoripulliclostridium</taxon>
    </lineage>
</organism>
<accession>A0A9D1NE53</accession>
<evidence type="ECO:0000313" key="2">
    <source>
        <dbReference type="Proteomes" id="UP000886891"/>
    </source>
</evidence>
<sequence>MLLFLYGCHCEKQGQAAFFVAASDIRREVVALRKKGRRATSFADIQAIVAHTRHNSLCESIYIGIAALFRLSREERGRWEEMLVGLVEIEFGLDLRQIVREAEFGTATEWLRRQTNQCRILQIFESQKRIWLGINLRSMRLALGKAQKIRFTQKKLTEAMASLDRSAKEEIARLYRVVMRGEEPLRFSEQAVSGIENGSFQGETLIASMAYALSEGLIAAGILQTHVRTEMLKLRPDLFAGLILGQSDRAV</sequence>
<gene>
    <name evidence="1" type="ORF">IAB14_07385</name>
</gene>
<reference evidence="1" key="2">
    <citation type="journal article" date="2021" name="PeerJ">
        <title>Extensive microbial diversity within the chicken gut microbiome revealed by metagenomics and culture.</title>
        <authorList>
            <person name="Gilroy R."/>
            <person name="Ravi A."/>
            <person name="Getino M."/>
            <person name="Pursley I."/>
            <person name="Horton D.L."/>
            <person name="Alikhan N.F."/>
            <person name="Baker D."/>
            <person name="Gharbi K."/>
            <person name="Hall N."/>
            <person name="Watson M."/>
            <person name="Adriaenssens E.M."/>
            <person name="Foster-Nyarko E."/>
            <person name="Jarju S."/>
            <person name="Secka A."/>
            <person name="Antonio M."/>
            <person name="Oren A."/>
            <person name="Chaudhuri R.R."/>
            <person name="La Ragione R."/>
            <person name="Hildebrand F."/>
            <person name="Pallen M.J."/>
        </authorList>
    </citation>
    <scope>NUCLEOTIDE SEQUENCE</scope>
    <source>
        <strain evidence="1">23406</strain>
    </source>
</reference>
<dbReference type="EMBL" id="DVOH01000058">
    <property type="protein sequence ID" value="HIV00916.1"/>
    <property type="molecule type" value="Genomic_DNA"/>
</dbReference>
<evidence type="ECO:0000313" key="1">
    <source>
        <dbReference type="EMBL" id="HIV00916.1"/>
    </source>
</evidence>
<proteinExistence type="predicted"/>
<reference evidence="1" key="1">
    <citation type="submission" date="2020-10" db="EMBL/GenBank/DDBJ databases">
        <authorList>
            <person name="Gilroy R."/>
        </authorList>
    </citation>
    <scope>NUCLEOTIDE SEQUENCE</scope>
    <source>
        <strain evidence="1">23406</strain>
    </source>
</reference>
<dbReference type="Proteomes" id="UP000886891">
    <property type="component" value="Unassembled WGS sequence"/>
</dbReference>
<dbReference type="AlphaFoldDB" id="A0A9D1NE53"/>
<protein>
    <submittedName>
        <fullName evidence="1">Uncharacterized protein</fullName>
    </submittedName>
</protein>